<comment type="caution">
    <text evidence="7">The sequence shown here is derived from an EMBL/GenBank/DDBJ whole genome shotgun (WGS) entry which is preliminary data.</text>
</comment>
<keyword evidence="5" id="KW-0812">Transmembrane</keyword>
<organism evidence="7 8">
    <name type="scientific">Microlunatus parietis</name>
    <dbReference type="NCBI Taxonomy" id="682979"/>
    <lineage>
        <taxon>Bacteria</taxon>
        <taxon>Bacillati</taxon>
        <taxon>Actinomycetota</taxon>
        <taxon>Actinomycetes</taxon>
        <taxon>Propionibacteriales</taxon>
        <taxon>Propionibacteriaceae</taxon>
        <taxon>Microlunatus</taxon>
    </lineage>
</organism>
<evidence type="ECO:0000259" key="6">
    <source>
        <dbReference type="PROSITE" id="PS50977"/>
    </source>
</evidence>
<dbReference type="Gene3D" id="1.10.357.10">
    <property type="entry name" value="Tetracycline Repressor, domain 2"/>
    <property type="match status" value="1"/>
</dbReference>
<dbReference type="SUPFAM" id="SSF46689">
    <property type="entry name" value="Homeodomain-like"/>
    <property type="match status" value="1"/>
</dbReference>
<dbReference type="PROSITE" id="PS50977">
    <property type="entry name" value="HTH_TETR_2"/>
    <property type="match status" value="1"/>
</dbReference>
<feature type="domain" description="HTH tetR-type" evidence="6">
    <location>
        <begin position="12"/>
        <end position="72"/>
    </location>
</feature>
<proteinExistence type="predicted"/>
<dbReference type="AlphaFoldDB" id="A0A7Y9I8J0"/>
<dbReference type="PANTHER" id="PTHR30055">
    <property type="entry name" value="HTH-TYPE TRANSCRIPTIONAL REGULATOR RUTR"/>
    <property type="match status" value="1"/>
</dbReference>
<dbReference type="Proteomes" id="UP000569914">
    <property type="component" value="Unassembled WGS sequence"/>
</dbReference>
<gene>
    <name evidence="7" type="ORF">BKA15_003623</name>
</gene>
<dbReference type="Pfam" id="PF00440">
    <property type="entry name" value="TetR_N"/>
    <property type="match status" value="1"/>
</dbReference>
<dbReference type="InterPro" id="IPR041347">
    <property type="entry name" value="MftR_C"/>
</dbReference>
<evidence type="ECO:0000313" key="8">
    <source>
        <dbReference type="Proteomes" id="UP000569914"/>
    </source>
</evidence>
<protein>
    <submittedName>
        <fullName evidence="7">AcrR family transcriptional regulator</fullName>
    </submittedName>
</protein>
<feature type="DNA-binding region" description="H-T-H motif" evidence="4">
    <location>
        <begin position="35"/>
        <end position="54"/>
    </location>
</feature>
<dbReference type="EMBL" id="JACCBU010000001">
    <property type="protein sequence ID" value="NYE72294.1"/>
    <property type="molecule type" value="Genomic_DNA"/>
</dbReference>
<keyword evidence="3" id="KW-0804">Transcription</keyword>
<sequence length="202" mass="21851">MNPPGLRERKKQRTRTAIQQHALRLYREQGYGSTTTEQIAAAAEVSPSTFFRYFPTKTDTVLYDRLDPLAVDAILAQPADVPPLRAVRNALREVLEALSPEELALEASRWRLVSEVPELRAAASAQIETTLPVFAEVIGRRVGRPADDEAVVAWTGAVVGTIIASLFAAFDRGDRDLIGSVHRGLAHLEAGPASLTSADGGP</sequence>
<dbReference type="Gene3D" id="1.10.10.60">
    <property type="entry name" value="Homeodomain-like"/>
    <property type="match status" value="1"/>
</dbReference>
<reference evidence="7 8" key="1">
    <citation type="submission" date="2020-07" db="EMBL/GenBank/DDBJ databases">
        <title>Sequencing the genomes of 1000 actinobacteria strains.</title>
        <authorList>
            <person name="Klenk H.-P."/>
        </authorList>
    </citation>
    <scope>NUCLEOTIDE SEQUENCE [LARGE SCALE GENOMIC DNA]</scope>
    <source>
        <strain evidence="7 8">DSM 22083</strain>
    </source>
</reference>
<dbReference type="Pfam" id="PF17754">
    <property type="entry name" value="TetR_C_14"/>
    <property type="match status" value="1"/>
</dbReference>
<accession>A0A7Y9I8J0</accession>
<evidence type="ECO:0000256" key="2">
    <source>
        <dbReference type="ARBA" id="ARBA00023125"/>
    </source>
</evidence>
<dbReference type="InterPro" id="IPR050109">
    <property type="entry name" value="HTH-type_TetR-like_transc_reg"/>
</dbReference>
<keyword evidence="2 4" id="KW-0238">DNA-binding</keyword>
<keyword evidence="5" id="KW-0472">Membrane</keyword>
<keyword evidence="1" id="KW-0805">Transcription regulation</keyword>
<dbReference type="InterPro" id="IPR009057">
    <property type="entry name" value="Homeodomain-like_sf"/>
</dbReference>
<name>A0A7Y9I8J0_9ACTN</name>
<evidence type="ECO:0000256" key="1">
    <source>
        <dbReference type="ARBA" id="ARBA00023015"/>
    </source>
</evidence>
<evidence type="ECO:0000256" key="3">
    <source>
        <dbReference type="ARBA" id="ARBA00023163"/>
    </source>
</evidence>
<keyword evidence="8" id="KW-1185">Reference proteome</keyword>
<dbReference type="PANTHER" id="PTHR30055:SF238">
    <property type="entry name" value="MYCOFACTOCIN BIOSYNTHESIS TRANSCRIPTIONAL REGULATOR MFTR-RELATED"/>
    <property type="match status" value="1"/>
</dbReference>
<evidence type="ECO:0000313" key="7">
    <source>
        <dbReference type="EMBL" id="NYE72294.1"/>
    </source>
</evidence>
<keyword evidence="5" id="KW-1133">Transmembrane helix</keyword>
<evidence type="ECO:0000256" key="5">
    <source>
        <dbReference type="SAM" id="Phobius"/>
    </source>
</evidence>
<dbReference type="InterPro" id="IPR001647">
    <property type="entry name" value="HTH_TetR"/>
</dbReference>
<evidence type="ECO:0000256" key="4">
    <source>
        <dbReference type="PROSITE-ProRule" id="PRU00335"/>
    </source>
</evidence>
<dbReference type="RefSeq" id="WP_218871432.1">
    <property type="nucleotide sequence ID" value="NZ_JACCBU010000001.1"/>
</dbReference>
<feature type="transmembrane region" description="Helical" evidence="5">
    <location>
        <begin position="150"/>
        <end position="170"/>
    </location>
</feature>
<dbReference type="GO" id="GO:0003700">
    <property type="term" value="F:DNA-binding transcription factor activity"/>
    <property type="evidence" value="ECO:0007669"/>
    <property type="project" value="TreeGrafter"/>
</dbReference>
<dbReference type="GO" id="GO:0000976">
    <property type="term" value="F:transcription cis-regulatory region binding"/>
    <property type="evidence" value="ECO:0007669"/>
    <property type="project" value="TreeGrafter"/>
</dbReference>